<evidence type="ECO:0000256" key="1">
    <source>
        <dbReference type="SAM" id="MobiDB-lite"/>
    </source>
</evidence>
<dbReference type="InterPro" id="IPR003877">
    <property type="entry name" value="SPRY_dom"/>
</dbReference>
<evidence type="ECO:0000259" key="2">
    <source>
        <dbReference type="Pfam" id="PF00622"/>
    </source>
</evidence>
<dbReference type="InterPro" id="IPR043136">
    <property type="entry name" value="B30.2/SPRY_sf"/>
</dbReference>
<dbReference type="Pfam" id="PF00622">
    <property type="entry name" value="SPRY"/>
    <property type="match status" value="1"/>
</dbReference>
<name>A0AAV8AC91_9EUKA</name>
<gene>
    <name evidence="3" type="ORF">M0812_05096</name>
</gene>
<comment type="caution">
    <text evidence="3">The sequence shown here is derived from an EMBL/GenBank/DDBJ whole genome shotgun (WGS) entry which is preliminary data.</text>
</comment>
<dbReference type="SUPFAM" id="SSF49899">
    <property type="entry name" value="Concanavalin A-like lectins/glucanases"/>
    <property type="match status" value="1"/>
</dbReference>
<accession>A0AAV8AC91</accession>
<feature type="compositionally biased region" description="Polar residues" evidence="1">
    <location>
        <begin position="13"/>
        <end position="28"/>
    </location>
</feature>
<sequence>MSSLKDLIWDQETLGSRLSLSNSKKTVCNTGNKSSSDSDSDSDGNSGSGTNSENEKKKKKSKKNSNSESKSNSESSTYSSSSDEDSNSEESDQKKNGECTARVKLNLHDLKKEIRIRAKVENICSEIYFGVTLQNSVGDGQQNGWVYDLWSGDIISPFEGSKWTEYGEECTQGDIITLIIDPQNKTISFEKNKKNFGVAFKTIPENISLILDIWKKGDQITLL</sequence>
<feature type="compositionally biased region" description="Low complexity" evidence="1">
    <location>
        <begin position="29"/>
        <end position="52"/>
    </location>
</feature>
<dbReference type="AlphaFoldDB" id="A0AAV8AC91"/>
<dbReference type="Proteomes" id="UP001146793">
    <property type="component" value="Unassembled WGS sequence"/>
</dbReference>
<reference evidence="3" key="1">
    <citation type="submission" date="2022-08" db="EMBL/GenBank/DDBJ databases">
        <title>Novel sulphate-reducing endosymbionts in the free-living metamonad Anaeramoeba.</title>
        <authorList>
            <person name="Jerlstrom-Hultqvist J."/>
            <person name="Cepicka I."/>
            <person name="Gallot-Lavallee L."/>
            <person name="Salas-Leiva D."/>
            <person name="Curtis B.A."/>
            <person name="Zahonova K."/>
            <person name="Pipaliya S."/>
            <person name="Dacks J."/>
            <person name="Roger A.J."/>
        </authorList>
    </citation>
    <scope>NUCLEOTIDE SEQUENCE</scope>
    <source>
        <strain evidence="3">Busselton2</strain>
    </source>
</reference>
<evidence type="ECO:0000313" key="4">
    <source>
        <dbReference type="Proteomes" id="UP001146793"/>
    </source>
</evidence>
<dbReference type="Gene3D" id="2.60.120.920">
    <property type="match status" value="1"/>
</dbReference>
<feature type="compositionally biased region" description="Low complexity" evidence="1">
    <location>
        <begin position="64"/>
        <end position="81"/>
    </location>
</feature>
<feature type="region of interest" description="Disordered" evidence="1">
    <location>
        <begin position="1"/>
        <end position="97"/>
    </location>
</feature>
<evidence type="ECO:0000313" key="3">
    <source>
        <dbReference type="EMBL" id="KAJ3451056.1"/>
    </source>
</evidence>
<protein>
    <recommendedName>
        <fullName evidence="2">SPRY domain-containing protein</fullName>
    </recommendedName>
</protein>
<feature type="domain" description="SPRY" evidence="2">
    <location>
        <begin position="139"/>
        <end position="206"/>
    </location>
</feature>
<dbReference type="EMBL" id="JANTQA010000011">
    <property type="protein sequence ID" value="KAJ3451056.1"/>
    <property type="molecule type" value="Genomic_DNA"/>
</dbReference>
<organism evidence="3 4">
    <name type="scientific">Anaeramoeba flamelloides</name>
    <dbReference type="NCBI Taxonomy" id="1746091"/>
    <lineage>
        <taxon>Eukaryota</taxon>
        <taxon>Metamonada</taxon>
        <taxon>Anaeramoebidae</taxon>
        <taxon>Anaeramoeba</taxon>
    </lineage>
</organism>
<proteinExistence type="predicted"/>
<dbReference type="InterPro" id="IPR013320">
    <property type="entry name" value="ConA-like_dom_sf"/>
</dbReference>